<dbReference type="Proteomes" id="UP000199239">
    <property type="component" value="Unassembled WGS sequence"/>
</dbReference>
<name>A0A1I6QAH2_9RHOB</name>
<evidence type="ECO:0000313" key="1">
    <source>
        <dbReference type="EMBL" id="SFS49348.1"/>
    </source>
</evidence>
<dbReference type="STRING" id="394264.SAMN04488040_0603"/>
<dbReference type="InterPro" id="IPR021736">
    <property type="entry name" value="DUF3305"/>
</dbReference>
<accession>A0A1I6QAH2</accession>
<proteinExistence type="predicted"/>
<protein>
    <recommendedName>
        <fullName evidence="3">Molybdopterin-guanine dinucleotide biosynthesis protein A</fullName>
    </recommendedName>
</protein>
<dbReference type="RefSeq" id="WP_093914841.1">
    <property type="nucleotide sequence ID" value="NZ_FPAJ01000001.1"/>
</dbReference>
<dbReference type="Pfam" id="PF11749">
    <property type="entry name" value="DUF3305"/>
    <property type="match status" value="1"/>
</dbReference>
<organism evidence="1 2">
    <name type="scientific">Sulfitobacter marinus</name>
    <dbReference type="NCBI Taxonomy" id="394264"/>
    <lineage>
        <taxon>Bacteria</taxon>
        <taxon>Pseudomonadati</taxon>
        <taxon>Pseudomonadota</taxon>
        <taxon>Alphaproteobacteria</taxon>
        <taxon>Rhodobacterales</taxon>
        <taxon>Roseobacteraceae</taxon>
        <taxon>Sulfitobacter</taxon>
    </lineage>
</organism>
<gene>
    <name evidence="1" type="ORF">SAMN04488040_0603</name>
</gene>
<dbReference type="AlphaFoldDB" id="A0A1I6QAH2"/>
<sequence length="188" mass="21073">MPRSHPNSVTIPVGVVVRRTPGVTRWAKYAWTVTDILPGAAPADWKVLRSEGDVTEYHAATLPLTLYVPDAEAYAHELQARIPSIYTVLRPNAESGGVPWSVALVTASPYEAQDYCDSAEELVEKLPMPHGLHALIVEFVDKHYEEEAFVKRRRKNARVDQTDDGIGDARIRQTTDVYRAPRRREVAN</sequence>
<evidence type="ECO:0000313" key="2">
    <source>
        <dbReference type="Proteomes" id="UP000199239"/>
    </source>
</evidence>
<dbReference type="OrthoDB" id="7271084at2"/>
<dbReference type="EMBL" id="FPAJ01000001">
    <property type="protein sequence ID" value="SFS49348.1"/>
    <property type="molecule type" value="Genomic_DNA"/>
</dbReference>
<keyword evidence="2" id="KW-1185">Reference proteome</keyword>
<reference evidence="2" key="1">
    <citation type="submission" date="2016-10" db="EMBL/GenBank/DDBJ databases">
        <authorList>
            <person name="Varghese N."/>
            <person name="Submissions S."/>
        </authorList>
    </citation>
    <scope>NUCLEOTIDE SEQUENCE [LARGE SCALE GENOMIC DNA]</scope>
    <source>
        <strain evidence="2">DSM 23422</strain>
    </source>
</reference>
<evidence type="ECO:0008006" key="3">
    <source>
        <dbReference type="Google" id="ProtNLM"/>
    </source>
</evidence>